<reference evidence="1" key="1">
    <citation type="journal article" date="2015" name="Nature">
        <title>Complex archaea that bridge the gap between prokaryotes and eukaryotes.</title>
        <authorList>
            <person name="Spang A."/>
            <person name="Saw J.H."/>
            <person name="Jorgensen S.L."/>
            <person name="Zaremba-Niedzwiedzka K."/>
            <person name="Martijn J."/>
            <person name="Lind A.E."/>
            <person name="van Eijk R."/>
            <person name="Schleper C."/>
            <person name="Guy L."/>
            <person name="Ettema T.J."/>
        </authorList>
    </citation>
    <scope>NUCLEOTIDE SEQUENCE</scope>
</reference>
<name>A0A0F9SIM0_9ZZZZ</name>
<accession>A0A0F9SIM0</accession>
<evidence type="ECO:0000313" key="1">
    <source>
        <dbReference type="EMBL" id="KKN29208.1"/>
    </source>
</evidence>
<sequence>MRYKQNYRDCRKYNKKTGECKFDKKYCGLVPKGKRFCLDYRRRQKLER</sequence>
<proteinExistence type="predicted"/>
<gene>
    <name evidence="1" type="ORF">LCGC14_0846610</name>
</gene>
<dbReference type="EMBL" id="LAZR01002503">
    <property type="protein sequence ID" value="KKN29208.1"/>
    <property type="molecule type" value="Genomic_DNA"/>
</dbReference>
<comment type="caution">
    <text evidence="1">The sequence shown here is derived from an EMBL/GenBank/DDBJ whole genome shotgun (WGS) entry which is preliminary data.</text>
</comment>
<organism evidence="1">
    <name type="scientific">marine sediment metagenome</name>
    <dbReference type="NCBI Taxonomy" id="412755"/>
    <lineage>
        <taxon>unclassified sequences</taxon>
        <taxon>metagenomes</taxon>
        <taxon>ecological metagenomes</taxon>
    </lineage>
</organism>
<protein>
    <submittedName>
        <fullName evidence="1">Uncharacterized protein</fullName>
    </submittedName>
</protein>
<dbReference type="AlphaFoldDB" id="A0A0F9SIM0"/>